<comment type="subcellular location">
    <subcellularLocation>
        <location evidence="1">Endomembrane system</location>
        <topology evidence="1">Multi-pass membrane protein</topology>
    </subcellularLocation>
</comment>
<dbReference type="EMBL" id="CAFBQK010000028">
    <property type="protein sequence ID" value="CAB5048031.1"/>
    <property type="molecule type" value="Genomic_DNA"/>
</dbReference>
<evidence type="ECO:0000313" key="6">
    <source>
        <dbReference type="EMBL" id="CAB4648750.1"/>
    </source>
</evidence>
<evidence type="ECO:0000313" key="13">
    <source>
        <dbReference type="EMBL" id="CAB5048031.1"/>
    </source>
</evidence>
<evidence type="ECO:0000256" key="4">
    <source>
        <dbReference type="ARBA" id="ARBA00023136"/>
    </source>
</evidence>
<accession>A0A6J7T4I0</accession>
<keyword evidence="4 5" id="KW-0472">Membrane</keyword>
<evidence type="ECO:0000313" key="10">
    <source>
        <dbReference type="EMBL" id="CAB4839245.1"/>
    </source>
</evidence>
<evidence type="ECO:0000256" key="3">
    <source>
        <dbReference type="ARBA" id="ARBA00022989"/>
    </source>
</evidence>
<reference evidence="13" key="1">
    <citation type="submission" date="2020-05" db="EMBL/GenBank/DDBJ databases">
        <authorList>
            <person name="Chiriac C."/>
            <person name="Salcher M."/>
            <person name="Ghai R."/>
            <person name="Kavagutti S V."/>
        </authorList>
    </citation>
    <scope>NUCLEOTIDE SEQUENCE</scope>
</reference>
<evidence type="ECO:0000313" key="7">
    <source>
        <dbReference type="EMBL" id="CAB4693810.1"/>
    </source>
</evidence>
<protein>
    <submittedName>
        <fullName evidence="13">Unannotated protein</fullName>
    </submittedName>
</protein>
<dbReference type="EMBL" id="CAEZWO010000001">
    <property type="protein sequence ID" value="CAB4648750.1"/>
    <property type="molecule type" value="Genomic_DNA"/>
</dbReference>
<evidence type="ECO:0000313" key="12">
    <source>
        <dbReference type="EMBL" id="CAB4974527.1"/>
    </source>
</evidence>
<dbReference type="PANTHER" id="PTHR31851">
    <property type="entry name" value="FE(2+)/MN(2+) TRANSPORTER PCL1"/>
    <property type="match status" value="1"/>
</dbReference>
<evidence type="ECO:0000256" key="2">
    <source>
        <dbReference type="ARBA" id="ARBA00022692"/>
    </source>
</evidence>
<dbReference type="EMBL" id="CAFBMY010000011">
    <property type="protein sequence ID" value="CAB4916822.1"/>
    <property type="molecule type" value="Genomic_DNA"/>
</dbReference>
<organism evidence="13">
    <name type="scientific">freshwater metagenome</name>
    <dbReference type="NCBI Taxonomy" id="449393"/>
    <lineage>
        <taxon>unclassified sequences</taxon>
        <taxon>metagenomes</taxon>
        <taxon>ecological metagenomes</taxon>
    </lineage>
</organism>
<evidence type="ECO:0000313" key="9">
    <source>
        <dbReference type="EMBL" id="CAB4818190.1"/>
    </source>
</evidence>
<dbReference type="CDD" id="cd02432">
    <property type="entry name" value="Nodulin-21_like_1"/>
    <property type="match status" value="1"/>
</dbReference>
<proteinExistence type="predicted"/>
<dbReference type="EMBL" id="CAEZZR010000045">
    <property type="protein sequence ID" value="CAB4772200.1"/>
    <property type="molecule type" value="Genomic_DNA"/>
</dbReference>
<dbReference type="AlphaFoldDB" id="A0A6J7T4I0"/>
<evidence type="ECO:0000256" key="1">
    <source>
        <dbReference type="ARBA" id="ARBA00004127"/>
    </source>
</evidence>
<feature type="transmembrane region" description="Helical" evidence="5">
    <location>
        <begin position="56"/>
        <end position="74"/>
    </location>
</feature>
<keyword evidence="3 5" id="KW-1133">Transmembrane helix</keyword>
<feature type="transmembrane region" description="Helical" evidence="5">
    <location>
        <begin position="25"/>
        <end position="50"/>
    </location>
</feature>
<dbReference type="GO" id="GO:0030026">
    <property type="term" value="P:intracellular manganese ion homeostasis"/>
    <property type="evidence" value="ECO:0007669"/>
    <property type="project" value="InterPro"/>
</dbReference>
<keyword evidence="2 5" id="KW-0812">Transmembrane</keyword>
<feature type="transmembrane region" description="Helical" evidence="5">
    <location>
        <begin position="159"/>
        <end position="179"/>
    </location>
</feature>
<feature type="transmembrane region" description="Helical" evidence="5">
    <location>
        <begin position="216"/>
        <end position="236"/>
    </location>
</feature>
<dbReference type="EMBL" id="CAFBRB010000040">
    <property type="protein sequence ID" value="CAB5073888.1"/>
    <property type="molecule type" value="Genomic_DNA"/>
</dbReference>
<feature type="transmembrane region" description="Helical" evidence="5">
    <location>
        <begin position="185"/>
        <end position="204"/>
    </location>
</feature>
<dbReference type="EMBL" id="CAFABI010000002">
    <property type="protein sequence ID" value="CAB4818190.1"/>
    <property type="molecule type" value="Genomic_DNA"/>
</dbReference>
<dbReference type="EMBL" id="CAFAZX010000001">
    <property type="protein sequence ID" value="CAB4839245.1"/>
    <property type="molecule type" value="Genomic_DNA"/>
</dbReference>
<gene>
    <name evidence="6" type="ORF">UFOPK2254_00015</name>
    <name evidence="7" type="ORF">UFOPK2646_00059</name>
    <name evidence="8" type="ORF">UFOPK2907_00618</name>
    <name evidence="9" type="ORF">UFOPK3197_00033</name>
    <name evidence="10" type="ORF">UFOPK3241_00010</name>
    <name evidence="11" type="ORF">UFOPK3707_00143</name>
    <name evidence="12" type="ORF">UFOPK3937_00378</name>
    <name evidence="13" type="ORF">UFOPK4265_00356</name>
    <name evidence="14" type="ORF">UFOPK4401_00517</name>
</gene>
<evidence type="ECO:0000313" key="11">
    <source>
        <dbReference type="EMBL" id="CAB4916822.1"/>
    </source>
</evidence>
<evidence type="ECO:0000313" key="8">
    <source>
        <dbReference type="EMBL" id="CAB4772200.1"/>
    </source>
</evidence>
<evidence type="ECO:0000313" key="14">
    <source>
        <dbReference type="EMBL" id="CAB5073888.1"/>
    </source>
</evidence>
<evidence type="ECO:0000256" key="5">
    <source>
        <dbReference type="SAM" id="Phobius"/>
    </source>
</evidence>
<dbReference type="EMBL" id="CAFBOJ010000027">
    <property type="protein sequence ID" value="CAB4974527.1"/>
    <property type="molecule type" value="Genomic_DNA"/>
</dbReference>
<dbReference type="GO" id="GO:0012505">
    <property type="term" value="C:endomembrane system"/>
    <property type="evidence" value="ECO:0007669"/>
    <property type="project" value="UniProtKB-SubCell"/>
</dbReference>
<dbReference type="GO" id="GO:0005384">
    <property type="term" value="F:manganese ion transmembrane transporter activity"/>
    <property type="evidence" value="ECO:0007669"/>
    <property type="project" value="InterPro"/>
</dbReference>
<dbReference type="Pfam" id="PF01988">
    <property type="entry name" value="VIT1"/>
    <property type="match status" value="1"/>
</dbReference>
<sequence length="241" mass="25117">MSPHSRQALEEVYQRNLEHRTHRAGWLRAAVLGANDGLVSTACLMIGVAAASAPKFLVTVGIAGIVAGAMSMAVGEYVSVRSQNDIEESDRLLEIEHLAAAPEAELLELEHIYIDRGLTQELAHQVAVAMHEKDPLAAHLRDELGQHPHSKARPIQASVASATSFIIGGLIPFAGAFAPTPGAKAWSIVTFAMVGLVVTGAISAKSSGAPLFNPTLRVVIGGALGMAITAGIGSLVHMSGI</sequence>
<name>A0A6J7T4I0_9ZZZZ</name>
<dbReference type="InterPro" id="IPR008217">
    <property type="entry name" value="Ccc1_fam"/>
</dbReference>
<dbReference type="EMBL" id="CAEZYB010000003">
    <property type="protein sequence ID" value="CAB4693810.1"/>
    <property type="molecule type" value="Genomic_DNA"/>
</dbReference>